<accession>X0ZNU6</accession>
<sequence length="90" mass="10058">MGFPFLFFMGFVPGVPLMAQTLVFVALIGLPMAAVFTYPNAIMADIIDYDEVRTGMRREAIYYSSQATIEKWANSLYAPILWAVLLLGET</sequence>
<evidence type="ECO:0008006" key="3">
    <source>
        <dbReference type="Google" id="ProtNLM"/>
    </source>
</evidence>
<keyword evidence="1" id="KW-1133">Transmembrane helix</keyword>
<feature type="transmembrane region" description="Helical" evidence="1">
    <location>
        <begin position="6"/>
        <end position="30"/>
    </location>
</feature>
<proteinExistence type="predicted"/>
<comment type="caution">
    <text evidence="2">The sequence shown here is derived from an EMBL/GenBank/DDBJ whole genome shotgun (WGS) entry which is preliminary data.</text>
</comment>
<name>X0ZNU6_9ZZZZ</name>
<dbReference type="EMBL" id="BARS01058623">
    <property type="protein sequence ID" value="GAG49871.1"/>
    <property type="molecule type" value="Genomic_DNA"/>
</dbReference>
<protein>
    <recommendedName>
        <fullName evidence="3">ABC transmembrane type-1 domain-containing protein</fullName>
    </recommendedName>
</protein>
<organism evidence="2">
    <name type="scientific">marine sediment metagenome</name>
    <dbReference type="NCBI Taxonomy" id="412755"/>
    <lineage>
        <taxon>unclassified sequences</taxon>
        <taxon>metagenomes</taxon>
        <taxon>ecological metagenomes</taxon>
    </lineage>
</organism>
<evidence type="ECO:0000256" key="1">
    <source>
        <dbReference type="SAM" id="Phobius"/>
    </source>
</evidence>
<reference evidence="2" key="1">
    <citation type="journal article" date="2014" name="Front. Microbiol.">
        <title>High frequency of phylogenetically diverse reductive dehalogenase-homologous genes in deep subseafloor sedimentary metagenomes.</title>
        <authorList>
            <person name="Kawai M."/>
            <person name="Futagami T."/>
            <person name="Toyoda A."/>
            <person name="Takaki Y."/>
            <person name="Nishi S."/>
            <person name="Hori S."/>
            <person name="Arai W."/>
            <person name="Tsubouchi T."/>
            <person name="Morono Y."/>
            <person name="Uchiyama I."/>
            <person name="Ito T."/>
            <person name="Fujiyama A."/>
            <person name="Inagaki F."/>
            <person name="Takami H."/>
        </authorList>
    </citation>
    <scope>NUCLEOTIDE SEQUENCE</scope>
    <source>
        <strain evidence="2">Expedition CK06-06</strain>
    </source>
</reference>
<keyword evidence="1" id="KW-0472">Membrane</keyword>
<dbReference type="Pfam" id="PF13347">
    <property type="entry name" value="MFS_2"/>
    <property type="match status" value="1"/>
</dbReference>
<feature type="non-terminal residue" evidence="2">
    <location>
        <position position="90"/>
    </location>
</feature>
<gene>
    <name evidence="2" type="ORF">S01H1_85387</name>
</gene>
<evidence type="ECO:0000313" key="2">
    <source>
        <dbReference type="EMBL" id="GAG49871.1"/>
    </source>
</evidence>
<keyword evidence="1" id="KW-0812">Transmembrane</keyword>
<dbReference type="AlphaFoldDB" id="X0ZNU6"/>